<dbReference type="SMART" id="SM00411">
    <property type="entry name" value="BHL"/>
    <property type="match status" value="1"/>
</dbReference>
<dbReference type="Gene3D" id="4.10.520.10">
    <property type="entry name" value="IHF-like DNA-binding proteins"/>
    <property type="match status" value="1"/>
</dbReference>
<dbReference type="GO" id="GO:0005829">
    <property type="term" value="C:cytosol"/>
    <property type="evidence" value="ECO:0007669"/>
    <property type="project" value="UniProtKB-ARBA"/>
</dbReference>
<evidence type="ECO:0000313" key="10">
    <source>
        <dbReference type="Proteomes" id="UP000095431"/>
    </source>
</evidence>
<dbReference type="InterPro" id="IPR000119">
    <property type="entry name" value="Hist_DNA-bd"/>
</dbReference>
<comment type="similarity">
    <text evidence="1 4">Belongs to the bacterial histone-like protein family.</text>
</comment>
<proteinExistence type="inferred from homology"/>
<evidence type="ECO:0000313" key="5">
    <source>
        <dbReference type="EMBL" id="CUO40512.1"/>
    </source>
</evidence>
<evidence type="ECO:0000313" key="12">
    <source>
        <dbReference type="Proteomes" id="UP000366766"/>
    </source>
</evidence>
<dbReference type="GO" id="GO:0003677">
    <property type="term" value="F:DNA binding"/>
    <property type="evidence" value="ECO:0007669"/>
    <property type="project" value="UniProtKB-KW"/>
</dbReference>
<dbReference type="GO" id="GO:0006270">
    <property type="term" value="P:DNA replication initiation"/>
    <property type="evidence" value="ECO:0007669"/>
    <property type="project" value="UniProtKB-ARBA"/>
</dbReference>
<reference evidence="9 12" key="3">
    <citation type="submission" date="2019-07" db="EMBL/GenBank/DDBJ databases">
        <authorList>
            <person name="Chang H.-W."/>
            <person name="Raman A."/>
            <person name="Venkatesh S."/>
            <person name="Gehrig J."/>
        </authorList>
    </citation>
    <scope>NUCLEOTIDE SEQUENCE [LARGE SCALE GENOMIC DNA]</scope>
    <source>
        <strain evidence="9">Blautia_wexlerae_LFYP_14</strain>
    </source>
</reference>
<evidence type="ECO:0000313" key="7">
    <source>
        <dbReference type="EMBL" id="MZL33418.1"/>
    </source>
</evidence>
<accession>A0A174EQY4</accession>
<evidence type="ECO:0000256" key="1">
    <source>
        <dbReference type="ARBA" id="ARBA00010529"/>
    </source>
</evidence>
<dbReference type="RefSeq" id="WP_008707945.1">
    <property type="nucleotide sequence ID" value="NZ_AP031426.1"/>
</dbReference>
<reference evidence="10 11" key="1">
    <citation type="submission" date="2015-09" db="EMBL/GenBank/DDBJ databases">
        <authorList>
            <consortium name="Pathogen Informatics"/>
        </authorList>
    </citation>
    <scope>NUCLEOTIDE SEQUENCE [LARGE SCALE GENOMIC DNA]</scope>
    <source>
        <strain evidence="5 10">2789STDY5834863</strain>
        <strain evidence="6 11">2789STDY5834911</strain>
    </source>
</reference>
<evidence type="ECO:0000313" key="13">
    <source>
        <dbReference type="Proteomes" id="UP000477156"/>
    </source>
</evidence>
<evidence type="ECO:0000313" key="11">
    <source>
        <dbReference type="Proteomes" id="UP000095712"/>
    </source>
</evidence>
<dbReference type="GO" id="GO:1990178">
    <property type="term" value="C:HU-DNA complex"/>
    <property type="evidence" value="ECO:0007669"/>
    <property type="project" value="UniProtKB-ARBA"/>
</dbReference>
<dbReference type="Pfam" id="PF00216">
    <property type="entry name" value="Bac_DNA_binding"/>
    <property type="match status" value="1"/>
</dbReference>
<dbReference type="PANTHER" id="PTHR33175">
    <property type="entry name" value="DNA-BINDING PROTEIN HU"/>
    <property type="match status" value="1"/>
</dbReference>
<dbReference type="GeneID" id="75077794"/>
<evidence type="ECO:0000313" key="9">
    <source>
        <dbReference type="EMBL" id="VUX62817.1"/>
    </source>
</evidence>
<evidence type="ECO:0000256" key="2">
    <source>
        <dbReference type="ARBA" id="ARBA00023067"/>
    </source>
</evidence>
<dbReference type="EMBL" id="WWVF01000060">
    <property type="protein sequence ID" value="MZS90959.1"/>
    <property type="molecule type" value="Genomic_DNA"/>
</dbReference>
<dbReference type="eggNOG" id="COG0776">
    <property type="taxonomic scope" value="Bacteria"/>
</dbReference>
<evidence type="ECO:0000313" key="14">
    <source>
        <dbReference type="Proteomes" id="UP000477285"/>
    </source>
</evidence>
<name>A0A174EQY4_9FIRM</name>
<dbReference type="OrthoDB" id="9799835at2"/>
<dbReference type="FunFam" id="4.10.520.10:FF:000001">
    <property type="entry name" value="DNA-binding protein HU"/>
    <property type="match status" value="1"/>
</dbReference>
<dbReference type="GO" id="GO:0042802">
    <property type="term" value="F:identical protein binding"/>
    <property type="evidence" value="ECO:0007669"/>
    <property type="project" value="UniProtKB-ARBA"/>
</dbReference>
<sequence>MNKTELVAAMAKETNLSKKDVEDVLKSFVDVVSKELKNGGKIQLVGFGTFEVSERAAREGRNPQTGETMKIEASKSPKFKAGKALKDMVNGK</sequence>
<evidence type="ECO:0000313" key="6">
    <source>
        <dbReference type="EMBL" id="CUP71109.1"/>
    </source>
</evidence>
<dbReference type="EMBL" id="CABHOF010000005">
    <property type="protein sequence ID" value="VUX62817.1"/>
    <property type="molecule type" value="Genomic_DNA"/>
</dbReference>
<dbReference type="InterPro" id="IPR010992">
    <property type="entry name" value="IHF-like_DNA-bd_dom_sf"/>
</dbReference>
<dbReference type="GO" id="GO:1990103">
    <property type="term" value="C:DnaA-HU complex"/>
    <property type="evidence" value="ECO:0007669"/>
    <property type="project" value="UniProtKB-ARBA"/>
</dbReference>
<dbReference type="PRINTS" id="PR01727">
    <property type="entry name" value="DNABINDINGHU"/>
</dbReference>
<dbReference type="EMBL" id="CYZN01000019">
    <property type="protein sequence ID" value="CUO40512.1"/>
    <property type="molecule type" value="Genomic_DNA"/>
</dbReference>
<dbReference type="Proteomes" id="UP000366766">
    <property type="component" value="Unassembled WGS sequence"/>
</dbReference>
<organism evidence="5 10">
    <name type="scientific">Blautia wexlerae</name>
    <dbReference type="NCBI Taxonomy" id="418240"/>
    <lineage>
        <taxon>Bacteria</taxon>
        <taxon>Bacillati</taxon>
        <taxon>Bacillota</taxon>
        <taxon>Clostridia</taxon>
        <taxon>Lachnospirales</taxon>
        <taxon>Lachnospiraceae</taxon>
        <taxon>Blautia</taxon>
    </lineage>
</organism>
<dbReference type="PANTHER" id="PTHR33175:SF3">
    <property type="entry name" value="DNA-BINDING PROTEIN HU-BETA"/>
    <property type="match status" value="1"/>
</dbReference>
<dbReference type="GO" id="GO:0010467">
    <property type="term" value="P:gene expression"/>
    <property type="evidence" value="ECO:0007669"/>
    <property type="project" value="UniProtKB-ARBA"/>
</dbReference>
<dbReference type="Proteomes" id="UP000477156">
    <property type="component" value="Unassembled WGS sequence"/>
</dbReference>
<keyword evidence="12" id="KW-1185">Reference proteome</keyword>
<dbReference type="CDD" id="cd13831">
    <property type="entry name" value="HU"/>
    <property type="match status" value="1"/>
</dbReference>
<dbReference type="Proteomes" id="UP000095431">
    <property type="component" value="Unassembled WGS sequence"/>
</dbReference>
<evidence type="ECO:0000313" key="8">
    <source>
        <dbReference type="EMBL" id="MZS90959.1"/>
    </source>
</evidence>
<protein>
    <submittedName>
        <fullName evidence="9">DNA-binding protein HU 1</fullName>
    </submittedName>
    <submittedName>
        <fullName evidence="5">HB</fullName>
    </submittedName>
    <submittedName>
        <fullName evidence="7">HU family DNA-binding protein</fullName>
    </submittedName>
</protein>
<keyword evidence="3 7" id="KW-0238">DNA-binding</keyword>
<dbReference type="PROSITE" id="PS00045">
    <property type="entry name" value="HISTONE_LIKE"/>
    <property type="match status" value="1"/>
</dbReference>
<evidence type="ECO:0000256" key="4">
    <source>
        <dbReference type="RuleBase" id="RU003939"/>
    </source>
</evidence>
<gene>
    <name evidence="5" type="primary">hupA</name>
    <name evidence="9" type="ORF">BWLFYP14_00595</name>
    <name evidence="5" type="ORF">ERS852478_02709</name>
    <name evidence="6" type="ORF">ERS852523_02549</name>
    <name evidence="8" type="ORF">GT712_18380</name>
    <name evidence="7" type="ORF">GT728_09460</name>
</gene>
<dbReference type="SUPFAM" id="SSF47729">
    <property type="entry name" value="IHF-like DNA-binding proteins"/>
    <property type="match status" value="1"/>
</dbReference>
<keyword evidence="2" id="KW-0226">DNA condensation</keyword>
<dbReference type="AlphaFoldDB" id="A0A174EQY4"/>
<dbReference type="Proteomes" id="UP000095712">
    <property type="component" value="Unassembled WGS sequence"/>
</dbReference>
<dbReference type="EMBL" id="WWVQ01000019">
    <property type="protein sequence ID" value="MZL33418.1"/>
    <property type="molecule type" value="Genomic_DNA"/>
</dbReference>
<dbReference type="Proteomes" id="UP000477285">
    <property type="component" value="Unassembled WGS sequence"/>
</dbReference>
<dbReference type="EMBL" id="CZAW01000027">
    <property type="protein sequence ID" value="CUP71109.1"/>
    <property type="molecule type" value="Genomic_DNA"/>
</dbReference>
<dbReference type="GO" id="GO:0030527">
    <property type="term" value="F:structural constituent of chromatin"/>
    <property type="evidence" value="ECO:0007669"/>
    <property type="project" value="InterPro"/>
</dbReference>
<evidence type="ECO:0000256" key="3">
    <source>
        <dbReference type="ARBA" id="ARBA00023125"/>
    </source>
</evidence>
<dbReference type="GO" id="GO:0030261">
    <property type="term" value="P:chromosome condensation"/>
    <property type="evidence" value="ECO:0007669"/>
    <property type="project" value="UniProtKB-KW"/>
</dbReference>
<reference evidence="13 14" key="2">
    <citation type="journal article" date="2019" name="Nat. Med.">
        <title>A library of human gut bacterial isolates paired with longitudinal multiomics data enables mechanistic microbiome research.</title>
        <authorList>
            <person name="Poyet M."/>
            <person name="Groussin M."/>
            <person name="Gibbons S.M."/>
            <person name="Avila-Pacheco J."/>
            <person name="Jiang X."/>
            <person name="Kearney S.M."/>
            <person name="Perrotta A.R."/>
            <person name="Berdy B."/>
            <person name="Zhao S."/>
            <person name="Lieberman T.D."/>
            <person name="Swanson P.K."/>
            <person name="Smith M."/>
            <person name="Roesemann S."/>
            <person name="Alexander J.E."/>
            <person name="Rich S.A."/>
            <person name="Livny J."/>
            <person name="Vlamakis H."/>
            <person name="Clish C."/>
            <person name="Bullock K."/>
            <person name="Deik A."/>
            <person name="Scott J."/>
            <person name="Pierce K.A."/>
            <person name="Xavier R.J."/>
            <person name="Alm E.J."/>
        </authorList>
    </citation>
    <scope>NUCLEOTIDE SEQUENCE [LARGE SCALE GENOMIC DNA]</scope>
    <source>
        <strain evidence="7 14">BIOML-A1</strain>
        <strain evidence="8 13">BIOML-A12</strain>
    </source>
</reference>
<dbReference type="InterPro" id="IPR020816">
    <property type="entry name" value="Histone-like_DNA-bd_CS"/>
</dbReference>